<keyword evidence="2" id="KW-0472">Membrane</keyword>
<dbReference type="EMBL" id="JAWQEG010005220">
    <property type="protein sequence ID" value="KAK3858771.1"/>
    <property type="molecule type" value="Genomic_DNA"/>
</dbReference>
<feature type="compositionally biased region" description="Polar residues" evidence="1">
    <location>
        <begin position="70"/>
        <end position="85"/>
    </location>
</feature>
<feature type="compositionally biased region" description="Polar residues" evidence="1">
    <location>
        <begin position="1046"/>
        <end position="1063"/>
    </location>
</feature>
<feature type="transmembrane region" description="Helical" evidence="2">
    <location>
        <begin position="328"/>
        <end position="352"/>
    </location>
</feature>
<keyword evidence="4" id="KW-1185">Reference proteome</keyword>
<dbReference type="PANTHER" id="PTHR21579">
    <property type="entry name" value="PROTEIN TINCAR"/>
    <property type="match status" value="1"/>
</dbReference>
<feature type="compositionally biased region" description="Polar residues" evidence="1">
    <location>
        <begin position="679"/>
        <end position="691"/>
    </location>
</feature>
<feature type="region of interest" description="Disordered" evidence="1">
    <location>
        <begin position="49"/>
        <end position="197"/>
    </location>
</feature>
<feature type="compositionally biased region" description="Polar residues" evidence="1">
    <location>
        <begin position="581"/>
        <end position="591"/>
    </location>
</feature>
<feature type="compositionally biased region" description="Polar residues" evidence="1">
    <location>
        <begin position="725"/>
        <end position="738"/>
    </location>
</feature>
<reference evidence="3" key="1">
    <citation type="submission" date="2023-10" db="EMBL/GenBank/DDBJ databases">
        <title>Genome assemblies of two species of porcelain crab, Petrolisthes cinctipes and Petrolisthes manimaculis (Anomura: Porcellanidae).</title>
        <authorList>
            <person name="Angst P."/>
        </authorList>
    </citation>
    <scope>NUCLEOTIDE SEQUENCE</scope>
    <source>
        <strain evidence="3">PB745_01</strain>
        <tissue evidence="3">Gill</tissue>
    </source>
</reference>
<feature type="compositionally biased region" description="Low complexity" evidence="1">
    <location>
        <begin position="702"/>
        <end position="713"/>
    </location>
</feature>
<evidence type="ECO:0000256" key="2">
    <source>
        <dbReference type="SAM" id="Phobius"/>
    </source>
</evidence>
<feature type="compositionally biased region" description="Low complexity" evidence="1">
    <location>
        <begin position="922"/>
        <end position="941"/>
    </location>
</feature>
<feature type="region of interest" description="Disordered" evidence="1">
    <location>
        <begin position="811"/>
        <end position="835"/>
    </location>
</feature>
<feature type="region of interest" description="Disordered" evidence="1">
    <location>
        <begin position="850"/>
        <end position="997"/>
    </location>
</feature>
<feature type="compositionally biased region" description="Polar residues" evidence="1">
    <location>
        <begin position="609"/>
        <end position="619"/>
    </location>
</feature>
<feature type="compositionally biased region" description="Polar residues" evidence="1">
    <location>
        <begin position="107"/>
        <end position="133"/>
    </location>
</feature>
<protein>
    <recommendedName>
        <fullName evidence="5">Protein tincar</fullName>
    </recommendedName>
</protein>
<comment type="caution">
    <text evidence="3">The sequence shown here is derived from an EMBL/GenBank/DDBJ whole genome shotgun (WGS) entry which is preliminary data.</text>
</comment>
<accession>A0AAE1BXL2</accession>
<feature type="region of interest" description="Disordered" evidence="1">
    <location>
        <begin position="547"/>
        <end position="627"/>
    </location>
</feature>
<feature type="region of interest" description="Disordered" evidence="1">
    <location>
        <begin position="645"/>
        <end position="789"/>
    </location>
</feature>
<dbReference type="AlphaFoldDB" id="A0AAE1BXL2"/>
<feature type="compositionally biased region" description="Low complexity" evidence="1">
    <location>
        <begin position="850"/>
        <end position="874"/>
    </location>
</feature>
<feature type="compositionally biased region" description="Pro residues" evidence="1">
    <location>
        <begin position="49"/>
        <end position="59"/>
    </location>
</feature>
<sequence length="1177" mass="125841">MSNCPANHNIWHPLEPTHEVWRTDLDFLVPHNDRLLVLAAANVTITPPSTPYPHHPAPALPLTGLPQSLPPQTFTTGQGATQVNTKEPGRTRRDVSTSSTRSPPWARNTQQGMSPRGTNPQRDTTTNRNSGQRTRPGRMGQRGSGRTTKKEDSSKQGGGNGSTNKKSSGISVKPKDKDSIGLLVKSSREEELETTTSVTPEWRTYAGLGGKAVGVEKKETGEVVRPEEGTVDGDNKGAGYAKLPEDGQWSPLSPELLNYTIALIVFAIRYPSVFWHTNKAFGLIFSLQLVLNGIHTILLITAFTILYKLHVCGASGLLHGGETFLLDLPTSVGLVVASVVLLTCSSSCLYFYGYHKFAEFVCRSRQRYHIMLEEEPCGGGSGWWWCVQVGGLGAVAGLGVCQGPVLWDLCMVYRGSLDALILAAVVGTVLHLALWAALWLTLTLKTSWTFKLRVTVGRACVSSARSIKLVNDVELATSACPTPPSSNPPLLVVGAGKAYAITDSAPKKSIMSVVQKSHQEKRARGQAEEIYWLRPSKPLLHGASHLEHTKPASPRVTFEEGAGLPSSRKSRPAKSLKASRDSTYQRVTTLSDSDDEAGDYAMLRESEQEPSSTTQQVRQQGHGGDPRYVDRQQILAYHRALGESVSAPTWPSHQVPDYEETDHLHLRSPQPAHLLDTQGPLTPRSTRSNDSGVAAEDHRSHSPSTSSSSNTPPDHSEESGVHSGATDTPRNRSNSVDDLTQLPHDPGQVMSPRANQPPTSGRPPAPHNSSSPGSPYKSGRTVSPVPGSILYPVSESTVVIRRQRNLTREIKPPVDPIYGTRPLTSFTEHPSHDPKRRVGEEDLLAVSQNNFNSSQSSSGYHSSSGGNSTPRSSPIPLSNPHPISHTHPGRSHSPAHHHPGTSHSPAHHQHHSGLSHSPAHYHPGPSNSPSHNQHPPSSNSPAHQRPISSQSPAHHQHLSGQSNTPAQHQYPTPSHSPAHNNISDSSSSNHGTQQQQNFPLTHHAPLSTSTHPIYGHKMPGGGIHGIYGQLGRMGPRVGGVGGPNNPQSSIYGHTTNPATSSGPPSKLPQAPQIPLPPIPQGAAHQSSLQDIYGRTTGPKIYGEIGEMGGVYGSAGPVAGGMRQAVGRSASLRVAGGGGGGGTVAGGGALGGSVTRHHITNTGSFSHLPRESNYNTNV</sequence>
<keyword evidence="2" id="KW-0812">Transmembrane</keyword>
<feature type="compositionally biased region" description="Low complexity" evidence="1">
    <location>
        <begin position="980"/>
        <end position="989"/>
    </location>
</feature>
<evidence type="ECO:0000313" key="4">
    <source>
        <dbReference type="Proteomes" id="UP001286313"/>
    </source>
</evidence>
<evidence type="ECO:0000256" key="1">
    <source>
        <dbReference type="SAM" id="MobiDB-lite"/>
    </source>
</evidence>
<evidence type="ECO:0008006" key="5">
    <source>
        <dbReference type="Google" id="ProtNLM"/>
    </source>
</evidence>
<proteinExistence type="predicted"/>
<feature type="compositionally biased region" description="Polar residues" evidence="1">
    <location>
        <begin position="946"/>
        <end position="979"/>
    </location>
</feature>
<organism evidence="3 4">
    <name type="scientific">Petrolisthes cinctipes</name>
    <name type="common">Flat porcelain crab</name>
    <dbReference type="NCBI Taxonomy" id="88211"/>
    <lineage>
        <taxon>Eukaryota</taxon>
        <taxon>Metazoa</taxon>
        <taxon>Ecdysozoa</taxon>
        <taxon>Arthropoda</taxon>
        <taxon>Crustacea</taxon>
        <taxon>Multicrustacea</taxon>
        <taxon>Malacostraca</taxon>
        <taxon>Eumalacostraca</taxon>
        <taxon>Eucarida</taxon>
        <taxon>Decapoda</taxon>
        <taxon>Pleocyemata</taxon>
        <taxon>Anomura</taxon>
        <taxon>Galatheoidea</taxon>
        <taxon>Porcellanidae</taxon>
        <taxon>Petrolisthes</taxon>
    </lineage>
</organism>
<feature type="transmembrane region" description="Helical" evidence="2">
    <location>
        <begin position="281"/>
        <end position="307"/>
    </location>
</feature>
<dbReference type="InterPro" id="IPR053291">
    <property type="entry name" value="Ommatidial_diff-associated"/>
</dbReference>
<evidence type="ECO:0000313" key="3">
    <source>
        <dbReference type="EMBL" id="KAK3858771.1"/>
    </source>
</evidence>
<dbReference type="Proteomes" id="UP001286313">
    <property type="component" value="Unassembled WGS sequence"/>
</dbReference>
<feature type="compositionally biased region" description="Basic residues" evidence="1">
    <location>
        <begin position="887"/>
        <end position="913"/>
    </location>
</feature>
<feature type="region of interest" description="Disordered" evidence="1">
    <location>
        <begin position="1034"/>
        <end position="1087"/>
    </location>
</feature>
<name>A0AAE1BXL2_PETCI</name>
<gene>
    <name evidence="3" type="ORF">Pcinc_035065</name>
</gene>
<dbReference type="PANTHER" id="PTHR21579:SF20">
    <property type="entry name" value="PROTEIN TINCAR"/>
    <property type="match status" value="1"/>
</dbReference>
<feature type="transmembrane region" description="Helical" evidence="2">
    <location>
        <begin position="419"/>
        <end position="442"/>
    </location>
</feature>
<keyword evidence="2" id="KW-1133">Transmembrane helix</keyword>